<gene>
    <name evidence="1" type="ORF">Cfor_03753</name>
</gene>
<dbReference type="OrthoDB" id="8197829at2759"/>
<sequence length="146" mass="16655">MLTNAKTSITPEDSDCEYQNVKMCQNFNFVSKKLLLFETRSSSTDTESLKTKKMQGEFAELQRARSQPNLLCLGDEDEEESHTANGNVENHIPLRSALSNPHLLDMETTPHDDTDSALEKPSFKTIRKRSALIAQWENMIQQNIEH</sequence>
<proteinExistence type="predicted"/>
<dbReference type="AlphaFoldDB" id="A0A6L2PU26"/>
<keyword evidence="2" id="KW-1185">Reference proteome</keyword>
<protein>
    <submittedName>
        <fullName evidence="1">Uncharacterized protein</fullName>
    </submittedName>
</protein>
<organism evidence="1 2">
    <name type="scientific">Coptotermes formosanus</name>
    <name type="common">Formosan subterranean termite</name>
    <dbReference type="NCBI Taxonomy" id="36987"/>
    <lineage>
        <taxon>Eukaryota</taxon>
        <taxon>Metazoa</taxon>
        <taxon>Ecdysozoa</taxon>
        <taxon>Arthropoda</taxon>
        <taxon>Hexapoda</taxon>
        <taxon>Insecta</taxon>
        <taxon>Pterygota</taxon>
        <taxon>Neoptera</taxon>
        <taxon>Polyneoptera</taxon>
        <taxon>Dictyoptera</taxon>
        <taxon>Blattodea</taxon>
        <taxon>Blattoidea</taxon>
        <taxon>Termitoidae</taxon>
        <taxon>Rhinotermitidae</taxon>
        <taxon>Coptotermes</taxon>
    </lineage>
</organism>
<name>A0A6L2PU26_COPFO</name>
<dbReference type="Proteomes" id="UP000502823">
    <property type="component" value="Unassembled WGS sequence"/>
</dbReference>
<comment type="caution">
    <text evidence="1">The sequence shown here is derived from an EMBL/GenBank/DDBJ whole genome shotgun (WGS) entry which is preliminary data.</text>
</comment>
<evidence type="ECO:0000313" key="1">
    <source>
        <dbReference type="EMBL" id="GFG36111.1"/>
    </source>
</evidence>
<reference evidence="2" key="1">
    <citation type="submission" date="2020-01" db="EMBL/GenBank/DDBJ databases">
        <title>Draft genome sequence of the Termite Coptotermes fromosanus.</title>
        <authorList>
            <person name="Itakura S."/>
            <person name="Yosikawa Y."/>
            <person name="Umezawa K."/>
        </authorList>
    </citation>
    <scope>NUCLEOTIDE SEQUENCE [LARGE SCALE GENOMIC DNA]</scope>
</reference>
<dbReference type="InParanoid" id="A0A6L2PU26"/>
<accession>A0A6L2PU26</accession>
<evidence type="ECO:0000313" key="2">
    <source>
        <dbReference type="Proteomes" id="UP000502823"/>
    </source>
</evidence>
<dbReference type="EMBL" id="BLKM01000606">
    <property type="protein sequence ID" value="GFG36111.1"/>
    <property type="molecule type" value="Genomic_DNA"/>
</dbReference>